<name>A0A2T9YCB7_9FUNG</name>
<proteinExistence type="predicted"/>
<organism evidence="1 2">
    <name type="scientific">Smittium simulii</name>
    <dbReference type="NCBI Taxonomy" id="133385"/>
    <lineage>
        <taxon>Eukaryota</taxon>
        <taxon>Fungi</taxon>
        <taxon>Fungi incertae sedis</taxon>
        <taxon>Zoopagomycota</taxon>
        <taxon>Kickxellomycotina</taxon>
        <taxon>Harpellomycetes</taxon>
        <taxon>Harpellales</taxon>
        <taxon>Legeriomycetaceae</taxon>
        <taxon>Smittium</taxon>
    </lineage>
</organism>
<accession>A0A2T9YCB7</accession>
<keyword evidence="2" id="KW-1185">Reference proteome</keyword>
<gene>
    <name evidence="1" type="ORF">BB561_005086</name>
</gene>
<dbReference type="AlphaFoldDB" id="A0A2T9YCB7"/>
<evidence type="ECO:0000313" key="1">
    <source>
        <dbReference type="EMBL" id="PVU89992.1"/>
    </source>
</evidence>
<dbReference type="EMBL" id="MBFR01000284">
    <property type="protein sequence ID" value="PVU89992.1"/>
    <property type="molecule type" value="Genomic_DNA"/>
</dbReference>
<sequence length="264" mass="30522">MATEQDLQEIQSAVAWAASELKYRHQTSLIETADETTVSVSDFQCLMVGELKRAILLATRNIKHERTVYQIRDVIASYCEKQNEYPISFKNQYVDDYNEYLNLKNESCELDLKIKNLNDNNKIFINKLNNLESAIMAQKRAIKSNKIISKLANTQPNIHDSTKKLNDFLNNLNSDLIKKNQDWFKVKTFHENQKSDLITVALSDLQKAHNVHLKTHITTQTAKTEYTQLYDKFLAQFETLVNSIISKNPDLALEKVRSNIKHSL</sequence>
<comment type="caution">
    <text evidence="1">The sequence shown here is derived from an EMBL/GenBank/DDBJ whole genome shotgun (WGS) entry which is preliminary data.</text>
</comment>
<reference evidence="1 2" key="1">
    <citation type="journal article" date="2018" name="MBio">
        <title>Comparative Genomics Reveals the Core Gene Toolbox for the Fungus-Insect Symbiosis.</title>
        <authorList>
            <person name="Wang Y."/>
            <person name="Stata M."/>
            <person name="Wang W."/>
            <person name="Stajich J.E."/>
            <person name="White M.M."/>
            <person name="Moncalvo J.M."/>
        </authorList>
    </citation>
    <scope>NUCLEOTIDE SEQUENCE [LARGE SCALE GENOMIC DNA]</scope>
    <source>
        <strain evidence="1 2">SWE-8-4</strain>
    </source>
</reference>
<protein>
    <submittedName>
        <fullName evidence="1">Uncharacterized protein</fullName>
    </submittedName>
</protein>
<dbReference type="Proteomes" id="UP000245383">
    <property type="component" value="Unassembled WGS sequence"/>
</dbReference>
<evidence type="ECO:0000313" key="2">
    <source>
        <dbReference type="Proteomes" id="UP000245383"/>
    </source>
</evidence>